<keyword evidence="3 7" id="KW-0378">Hydrolase</keyword>
<accession>A0A7X9E7P8</accession>
<gene>
    <name evidence="7" type="primary">pth</name>
    <name evidence="10" type="ORF">GYA37_03635</name>
</gene>
<comment type="similarity">
    <text evidence="5 7 9">Belongs to the PTH family.</text>
</comment>
<sequence length="166" mass="18846">MKLVVGLGNPGEDHKKNRHNVGYMVLDNYVRSLNLDWENSQKFESDIILQKDFILCKPLTFMNNSGKAVSKILDFYKISPEELIVIHDDVDLPFGLVKRKIGSGSAGHHGVESIIKSIGTKDFWRVRIGVGRPENKNILVENWVLLDFSDKELEIIESLNIDSLLL</sequence>
<comment type="function">
    <text evidence="7">Catalyzes the release of premature peptidyl moieties from peptidyl-tRNA molecules trapped in stalled 50S ribosomal subunits, and thus maintains levels of free tRNAs and 50S ribosomes.</text>
</comment>
<keyword evidence="4 7" id="KW-0694">RNA-binding</keyword>
<evidence type="ECO:0000256" key="3">
    <source>
        <dbReference type="ARBA" id="ARBA00022801"/>
    </source>
</evidence>
<comment type="caution">
    <text evidence="10">The sequence shown here is derived from an EMBL/GenBank/DDBJ whole genome shotgun (WGS) entry which is preliminary data.</text>
</comment>
<dbReference type="GO" id="GO:0004045">
    <property type="term" value="F:peptidyl-tRNA hydrolase activity"/>
    <property type="evidence" value="ECO:0007669"/>
    <property type="project" value="UniProtKB-UniRule"/>
</dbReference>
<dbReference type="PROSITE" id="PS01195">
    <property type="entry name" value="PEPT_TRNA_HYDROL_1"/>
    <property type="match status" value="1"/>
</dbReference>
<dbReference type="PANTHER" id="PTHR17224:SF1">
    <property type="entry name" value="PEPTIDYL-TRNA HYDROLASE"/>
    <property type="match status" value="1"/>
</dbReference>
<feature type="active site" description="Proton acceptor" evidence="7">
    <location>
        <position position="19"/>
    </location>
</feature>
<dbReference type="CDD" id="cd00462">
    <property type="entry name" value="PTH"/>
    <property type="match status" value="1"/>
</dbReference>
<dbReference type="GO" id="GO:0072344">
    <property type="term" value="P:rescue of stalled ribosome"/>
    <property type="evidence" value="ECO:0007669"/>
    <property type="project" value="UniProtKB-UniRule"/>
</dbReference>
<dbReference type="GO" id="GO:0005737">
    <property type="term" value="C:cytoplasm"/>
    <property type="evidence" value="ECO:0007669"/>
    <property type="project" value="UniProtKB-SubCell"/>
</dbReference>
<keyword evidence="2 7" id="KW-0820">tRNA-binding</keyword>
<proteinExistence type="inferred from homology"/>
<feature type="binding site" evidence="7">
    <location>
        <position position="63"/>
    </location>
    <ligand>
        <name>tRNA</name>
        <dbReference type="ChEBI" id="CHEBI:17843"/>
    </ligand>
</feature>
<dbReference type="AlphaFoldDB" id="A0A7X9E7P8"/>
<feature type="binding site" evidence="7">
    <location>
        <position position="61"/>
    </location>
    <ligand>
        <name>tRNA</name>
        <dbReference type="ChEBI" id="CHEBI:17843"/>
    </ligand>
</feature>
<evidence type="ECO:0000256" key="8">
    <source>
        <dbReference type="RuleBase" id="RU000673"/>
    </source>
</evidence>
<evidence type="ECO:0000313" key="10">
    <source>
        <dbReference type="EMBL" id="NMB91909.1"/>
    </source>
</evidence>
<evidence type="ECO:0000313" key="11">
    <source>
        <dbReference type="Proteomes" id="UP000590542"/>
    </source>
</evidence>
<dbReference type="GO" id="GO:0006515">
    <property type="term" value="P:protein quality control for misfolded or incompletely synthesized proteins"/>
    <property type="evidence" value="ECO:0007669"/>
    <property type="project" value="UniProtKB-UniRule"/>
</dbReference>
<dbReference type="SUPFAM" id="SSF53178">
    <property type="entry name" value="Peptidyl-tRNA hydrolase-like"/>
    <property type="match status" value="1"/>
</dbReference>
<dbReference type="Gene3D" id="3.40.50.1470">
    <property type="entry name" value="Peptidyl-tRNA hydrolase"/>
    <property type="match status" value="1"/>
</dbReference>
<protein>
    <recommendedName>
        <fullName evidence="6 7">Peptidyl-tRNA hydrolase</fullName>
        <shortName evidence="7">Pth</shortName>
        <ecNumber evidence="1 7">3.1.1.29</ecNumber>
    </recommendedName>
</protein>
<dbReference type="EC" id="3.1.1.29" evidence="1 7"/>
<evidence type="ECO:0000256" key="4">
    <source>
        <dbReference type="ARBA" id="ARBA00022884"/>
    </source>
</evidence>
<dbReference type="GO" id="GO:0000049">
    <property type="term" value="F:tRNA binding"/>
    <property type="evidence" value="ECO:0007669"/>
    <property type="project" value="UniProtKB-UniRule"/>
</dbReference>
<comment type="subcellular location">
    <subcellularLocation>
        <location evidence="7">Cytoplasm</location>
    </subcellularLocation>
</comment>
<evidence type="ECO:0000256" key="7">
    <source>
        <dbReference type="HAMAP-Rule" id="MF_00083"/>
    </source>
</evidence>
<dbReference type="Proteomes" id="UP000590542">
    <property type="component" value="Unassembled WGS sequence"/>
</dbReference>
<dbReference type="InterPro" id="IPR036416">
    <property type="entry name" value="Pept_tRNA_hydro_sf"/>
</dbReference>
<comment type="subunit">
    <text evidence="7">Monomer.</text>
</comment>
<evidence type="ECO:0000256" key="6">
    <source>
        <dbReference type="ARBA" id="ARBA00050038"/>
    </source>
</evidence>
<dbReference type="PANTHER" id="PTHR17224">
    <property type="entry name" value="PEPTIDYL-TRNA HYDROLASE"/>
    <property type="match status" value="1"/>
</dbReference>
<dbReference type="HAMAP" id="MF_00083">
    <property type="entry name" value="Pept_tRNA_hydro_bact"/>
    <property type="match status" value="1"/>
</dbReference>
<feature type="site" description="Discriminates between blocked and unblocked aminoacyl-tRNA" evidence="7">
    <location>
        <position position="9"/>
    </location>
</feature>
<dbReference type="NCBIfam" id="TIGR00447">
    <property type="entry name" value="pth"/>
    <property type="match status" value="1"/>
</dbReference>
<dbReference type="Pfam" id="PF01195">
    <property type="entry name" value="Pept_tRNA_hydro"/>
    <property type="match status" value="1"/>
</dbReference>
<feature type="site" description="Stabilizes the basic form of H active site to accept a proton" evidence="7">
    <location>
        <position position="88"/>
    </location>
</feature>
<comment type="catalytic activity">
    <reaction evidence="7 8">
        <text>an N-acyl-L-alpha-aminoacyl-tRNA + H2O = an N-acyl-L-amino acid + a tRNA + H(+)</text>
        <dbReference type="Rhea" id="RHEA:54448"/>
        <dbReference type="Rhea" id="RHEA-COMP:10123"/>
        <dbReference type="Rhea" id="RHEA-COMP:13883"/>
        <dbReference type="ChEBI" id="CHEBI:15377"/>
        <dbReference type="ChEBI" id="CHEBI:15378"/>
        <dbReference type="ChEBI" id="CHEBI:59874"/>
        <dbReference type="ChEBI" id="CHEBI:78442"/>
        <dbReference type="ChEBI" id="CHEBI:138191"/>
        <dbReference type="EC" id="3.1.1.29"/>
    </reaction>
</comment>
<organism evidence="10 11">
    <name type="scientific">candidate division WWE3 bacterium</name>
    <dbReference type="NCBI Taxonomy" id="2053526"/>
    <lineage>
        <taxon>Bacteria</taxon>
        <taxon>Katanobacteria</taxon>
    </lineage>
</organism>
<dbReference type="InterPro" id="IPR001328">
    <property type="entry name" value="Pept_tRNA_hydro"/>
</dbReference>
<keyword evidence="7" id="KW-0963">Cytoplasm</keyword>
<dbReference type="InterPro" id="IPR018171">
    <property type="entry name" value="Pept_tRNA_hydro_CS"/>
</dbReference>
<name>A0A7X9E7P8_UNCKA</name>
<comment type="function">
    <text evidence="7">Hydrolyzes ribosome-free peptidyl-tRNAs (with 1 or more amino acids incorporated), which drop off the ribosome during protein synthesis, or as a result of ribosome stalling.</text>
</comment>
<evidence type="ECO:0000256" key="9">
    <source>
        <dbReference type="RuleBase" id="RU004320"/>
    </source>
</evidence>
<feature type="binding site" evidence="7">
    <location>
        <position position="14"/>
    </location>
    <ligand>
        <name>tRNA</name>
        <dbReference type="ChEBI" id="CHEBI:17843"/>
    </ligand>
</feature>
<evidence type="ECO:0000256" key="5">
    <source>
        <dbReference type="ARBA" id="ARBA00038063"/>
    </source>
</evidence>
<reference evidence="10 11" key="1">
    <citation type="journal article" date="2020" name="Biotechnol. Biofuels">
        <title>New insights from the biogas microbiome by comprehensive genome-resolved metagenomics of nearly 1600 species originating from multiple anaerobic digesters.</title>
        <authorList>
            <person name="Campanaro S."/>
            <person name="Treu L."/>
            <person name="Rodriguez-R L.M."/>
            <person name="Kovalovszki A."/>
            <person name="Ziels R.M."/>
            <person name="Maus I."/>
            <person name="Zhu X."/>
            <person name="Kougias P.G."/>
            <person name="Basile A."/>
            <person name="Luo G."/>
            <person name="Schluter A."/>
            <person name="Konstantinidis K.T."/>
            <person name="Angelidaki I."/>
        </authorList>
    </citation>
    <scope>NUCLEOTIDE SEQUENCE [LARGE SCALE GENOMIC DNA]</scope>
    <source>
        <strain evidence="10">AS27yjCOA_202</strain>
    </source>
</reference>
<evidence type="ECO:0000256" key="2">
    <source>
        <dbReference type="ARBA" id="ARBA00022555"/>
    </source>
</evidence>
<dbReference type="EMBL" id="JAAZNV010000012">
    <property type="protein sequence ID" value="NMB91909.1"/>
    <property type="molecule type" value="Genomic_DNA"/>
</dbReference>
<evidence type="ECO:0000256" key="1">
    <source>
        <dbReference type="ARBA" id="ARBA00013260"/>
    </source>
</evidence>
<comment type="caution">
    <text evidence="7">Lacks conserved residue(s) required for the propagation of feature annotation.</text>
</comment>